<comment type="caution">
    <text evidence="1">The sequence shown here is derived from an EMBL/GenBank/DDBJ whole genome shotgun (WGS) entry which is preliminary data.</text>
</comment>
<reference evidence="1" key="1">
    <citation type="journal article" date="2015" name="Nature">
        <title>Complex archaea that bridge the gap between prokaryotes and eukaryotes.</title>
        <authorList>
            <person name="Spang A."/>
            <person name="Saw J.H."/>
            <person name="Jorgensen S.L."/>
            <person name="Zaremba-Niedzwiedzka K."/>
            <person name="Martijn J."/>
            <person name="Lind A.E."/>
            <person name="van Eijk R."/>
            <person name="Schleper C."/>
            <person name="Guy L."/>
            <person name="Ettema T.J."/>
        </authorList>
    </citation>
    <scope>NUCLEOTIDE SEQUENCE</scope>
</reference>
<name>A0A0F9DAV9_9ZZZZ</name>
<sequence>MNQQPYPLGTSDPEPEPHHHYEVHCGKCKWWGWNKQLRRTNTSDPTDGIARAACPICLSDQYLEYREDL</sequence>
<accession>A0A0F9DAV9</accession>
<dbReference type="AlphaFoldDB" id="A0A0F9DAV9"/>
<evidence type="ECO:0000313" key="1">
    <source>
        <dbReference type="EMBL" id="KKL14896.1"/>
    </source>
</evidence>
<organism evidence="1">
    <name type="scientific">marine sediment metagenome</name>
    <dbReference type="NCBI Taxonomy" id="412755"/>
    <lineage>
        <taxon>unclassified sequences</taxon>
        <taxon>metagenomes</taxon>
        <taxon>ecological metagenomes</taxon>
    </lineage>
</organism>
<gene>
    <name evidence="1" type="ORF">LCGC14_2511050</name>
</gene>
<proteinExistence type="predicted"/>
<dbReference type="EMBL" id="LAZR01040275">
    <property type="protein sequence ID" value="KKL14896.1"/>
    <property type="molecule type" value="Genomic_DNA"/>
</dbReference>
<protein>
    <submittedName>
        <fullName evidence="1">Uncharacterized protein</fullName>
    </submittedName>
</protein>